<evidence type="ECO:0000256" key="18">
    <source>
        <dbReference type="ARBA" id="ARBA00022844"/>
    </source>
</evidence>
<organism evidence="33">
    <name type="scientific">Plasmopara viticola lesion associated Jingmen-like virus 1</name>
    <dbReference type="NCBI Taxonomy" id="2692079"/>
    <lineage>
        <taxon>Viruses</taxon>
        <taxon>Riboviria</taxon>
        <taxon>Orthornavirae</taxon>
        <taxon>Kitrinoviricota</taxon>
        <taxon>Flasuviricetes</taxon>
        <taxon>Amarillovirales</taxon>
        <taxon>Flaviviridae</taxon>
        <taxon>Jingmenvirus group</taxon>
    </lineage>
</organism>
<keyword evidence="12 30" id="KW-0812">Transmembrane</keyword>
<dbReference type="GO" id="GO:0046718">
    <property type="term" value="P:symbiont entry into host cell"/>
    <property type="evidence" value="ECO:0007669"/>
    <property type="project" value="UniProtKB-KW"/>
</dbReference>
<evidence type="ECO:0000256" key="16">
    <source>
        <dbReference type="ARBA" id="ARBA00022825"/>
    </source>
</evidence>
<dbReference type="EMBL" id="MN551114">
    <property type="protein sequence ID" value="QHD64748.1"/>
    <property type="molecule type" value="Genomic_RNA"/>
</dbReference>
<feature type="domain" description="Helicase ATP-binding" evidence="31">
    <location>
        <begin position="428"/>
        <end position="594"/>
    </location>
</feature>
<sequence>MRRNSITLKLLRVIKKFISITLAFNIYIYYLQELNQQWEYSSMRAVDIVVLLSLFSIASYNEGKGVAYVLAGLTSFMATEVASSEWKYVPRSNVFTMMLAFYQPTIYMVAIVICTELNRMGFLKSRDNILTIKEHGYQSTIAALAVDIMGTTLVLDYIGDVDLNREVMDSYGALRNIKVANDSMGKTWQAKRYIVMMLVALTSGLLGGSRAFLVASIVMLMQASLLKGQEINSKTVLPDVIEHERITMPEGLYRVVAQPFGITVVRGVAYCRDGTLYTRKHVTQCCPIEMISGQVLKPCYINDETDNIAYGAAPQYAKVDDGDEVIVALAGPRARNIVTYKTQASVDAQGMIVFRGSKSIPGTSGSPVFKKVSTAYTTEDGIDRSKVTHEYVGSVGWHWSSDPDPEEHGPTTGVELMKEDPRAMKTSNLSLEKGEIRQIFKHPGAGKTRIDMPGLVSQGVNLYGKVYVTGPSRVVCNELFSSLKNSHADSGVSFSLVTSDATVAERSGASVKNVMVGAHAHMHTMILKNDPRVSKPGLWIMDESHYLDTSSMCLKDELRELASKGKITLVEMTATGYNLSTNAIELKEGSNYHIEDITMEAREMINNIVEEEGKVVVFVTSIKGKETTSSTSLKKTLERFGRPFIELNRATFSKKYADAQNMVSGVILTTDIAECGANLGRVDVVYDFQETPKPIAGDRQVEITNTVIDQAQRIQRRGRVGRVMEGRYISPNYNLKDVDLNRAEHVDRAIYAKARGIRIREPCVPCPSDINLTQDQVVFWRASAGDGIASAYTVALVTDSQGHVLQKPTLKQAIIDWKNDDRVVHAVDGKVYNMSHWDARDEKIHKYWLDCVMVASEKGDLFVDVWRKVREMTPKVFRSGDALLKAGSTLKIRRDGDATHGGGGDPDGDEGIEI</sequence>
<dbReference type="GO" id="GO:0008236">
    <property type="term" value="F:serine-type peptidase activity"/>
    <property type="evidence" value="ECO:0007669"/>
    <property type="project" value="UniProtKB-KW"/>
</dbReference>
<evidence type="ECO:0000256" key="28">
    <source>
        <dbReference type="ARBA" id="ARBA00047984"/>
    </source>
</evidence>
<evidence type="ECO:0000256" key="30">
    <source>
        <dbReference type="SAM" id="Phobius"/>
    </source>
</evidence>
<keyword evidence="14" id="KW-0378">Hydrolase</keyword>
<dbReference type="Gene3D" id="3.40.50.300">
    <property type="entry name" value="P-loop containing nucleotide triphosphate hydrolases"/>
    <property type="match status" value="2"/>
</dbReference>
<evidence type="ECO:0000256" key="23">
    <source>
        <dbReference type="ARBA" id="ARBA00023180"/>
    </source>
</evidence>
<evidence type="ECO:0000256" key="22">
    <source>
        <dbReference type="ARBA" id="ARBA00023157"/>
    </source>
</evidence>
<dbReference type="PROSITE" id="PS51194">
    <property type="entry name" value="HELICASE_CTER"/>
    <property type="match status" value="1"/>
</dbReference>
<dbReference type="Pfam" id="PF07652">
    <property type="entry name" value="Flavi_DEAD"/>
    <property type="match status" value="1"/>
</dbReference>
<dbReference type="SUPFAM" id="SSF52540">
    <property type="entry name" value="P-loop containing nucleoside triphosphate hydrolases"/>
    <property type="match status" value="1"/>
</dbReference>
<accession>A0A6B9Q4X1</accession>
<dbReference type="InterPro" id="IPR009003">
    <property type="entry name" value="Peptidase_S1_PA"/>
</dbReference>
<keyword evidence="20 30" id="KW-1133">Transmembrane helix</keyword>
<dbReference type="Gene3D" id="2.40.10.120">
    <property type="match status" value="1"/>
</dbReference>
<comment type="catalytic activity">
    <reaction evidence="27">
        <text>a ribonucleoside 5'-triphosphate + H2O = a ribonucleoside 5'-diphosphate + phosphate + H(+)</text>
        <dbReference type="Rhea" id="RHEA:23680"/>
        <dbReference type="ChEBI" id="CHEBI:15377"/>
        <dbReference type="ChEBI" id="CHEBI:15378"/>
        <dbReference type="ChEBI" id="CHEBI:43474"/>
        <dbReference type="ChEBI" id="CHEBI:57930"/>
        <dbReference type="ChEBI" id="CHEBI:61557"/>
        <dbReference type="EC" id="3.6.1.15"/>
    </reaction>
</comment>
<keyword evidence="10" id="KW-1090">Inhibition of host innate immune response by virus</keyword>
<evidence type="ECO:0000256" key="13">
    <source>
        <dbReference type="ARBA" id="ARBA00022741"/>
    </source>
</evidence>
<evidence type="ECO:0000313" key="33">
    <source>
        <dbReference type="EMBL" id="QHD64748.1"/>
    </source>
</evidence>
<evidence type="ECO:0000256" key="5">
    <source>
        <dbReference type="ARBA" id="ARBA00022506"/>
    </source>
</evidence>
<keyword evidence="26" id="KW-1160">Virus entry into host cell</keyword>
<evidence type="ECO:0000256" key="4">
    <source>
        <dbReference type="ARBA" id="ARBA00020107"/>
    </source>
</evidence>
<evidence type="ECO:0000256" key="15">
    <source>
        <dbReference type="ARBA" id="ARBA00022804"/>
    </source>
</evidence>
<keyword evidence="6" id="KW-1170">Fusion of virus membrane with host endosomal membrane</keyword>
<feature type="transmembrane region" description="Helical" evidence="30">
    <location>
        <begin position="65"/>
        <end position="82"/>
    </location>
</feature>
<keyword evidence="13" id="KW-0547">Nucleotide-binding</keyword>
<dbReference type="GO" id="GO:0019062">
    <property type="term" value="P:virion attachment to host cell"/>
    <property type="evidence" value="ECO:0007669"/>
    <property type="project" value="UniProtKB-KW"/>
</dbReference>
<evidence type="ECO:0000256" key="21">
    <source>
        <dbReference type="ARBA" id="ARBA00023136"/>
    </source>
</evidence>
<keyword evidence="16" id="KW-0720">Serine protease</keyword>
<dbReference type="GO" id="GO:0055036">
    <property type="term" value="C:virion membrane"/>
    <property type="evidence" value="ECO:0007669"/>
    <property type="project" value="UniProtKB-SubCell"/>
</dbReference>
<keyword evidence="21 30" id="KW-0472">Membrane</keyword>
<evidence type="ECO:0000256" key="3">
    <source>
        <dbReference type="ARBA" id="ARBA00004291"/>
    </source>
</evidence>
<evidence type="ECO:0000256" key="26">
    <source>
        <dbReference type="ARBA" id="ARBA00023296"/>
    </source>
</evidence>
<feature type="domain" description="Helicase C-terminal" evidence="32">
    <location>
        <begin position="600"/>
        <end position="763"/>
    </location>
</feature>
<evidence type="ECO:0000256" key="2">
    <source>
        <dbReference type="ARBA" id="ARBA00004182"/>
    </source>
</evidence>
<feature type="transmembrane region" description="Helical" evidence="30">
    <location>
        <begin position="12"/>
        <end position="30"/>
    </location>
</feature>
<dbReference type="GO" id="GO:0006508">
    <property type="term" value="P:proteolysis"/>
    <property type="evidence" value="ECO:0007669"/>
    <property type="project" value="UniProtKB-KW"/>
</dbReference>
<evidence type="ECO:0000256" key="19">
    <source>
        <dbReference type="ARBA" id="ARBA00022870"/>
    </source>
</evidence>
<dbReference type="GO" id="GO:0003724">
    <property type="term" value="F:RNA helicase activity"/>
    <property type="evidence" value="ECO:0007669"/>
    <property type="project" value="UniProtKB-EC"/>
</dbReference>
<evidence type="ECO:0000256" key="27">
    <source>
        <dbReference type="ARBA" id="ARBA00047631"/>
    </source>
</evidence>
<evidence type="ECO:0000256" key="29">
    <source>
        <dbReference type="SAM" id="MobiDB-lite"/>
    </source>
</evidence>
<evidence type="ECO:0000259" key="31">
    <source>
        <dbReference type="PROSITE" id="PS51192"/>
    </source>
</evidence>
<protein>
    <recommendedName>
        <fullName evidence="4">Genome polyprotein</fullName>
    </recommendedName>
</protein>
<keyword evidence="9" id="KW-1162">Viral penetration into host cytoplasm</keyword>
<keyword evidence="11" id="KW-0645">Protease</keyword>
<evidence type="ECO:0000256" key="14">
    <source>
        <dbReference type="ARBA" id="ARBA00022801"/>
    </source>
</evidence>
<keyword evidence="25" id="KW-0899">Viral immunoevasion</keyword>
<evidence type="ECO:0000256" key="9">
    <source>
        <dbReference type="ARBA" id="ARBA00022595"/>
    </source>
</evidence>
<evidence type="ECO:0000256" key="20">
    <source>
        <dbReference type="ARBA" id="ARBA00022989"/>
    </source>
</evidence>
<dbReference type="SUPFAM" id="SSF50494">
    <property type="entry name" value="Trypsin-like serine proteases"/>
    <property type="match status" value="1"/>
</dbReference>
<dbReference type="SMART" id="SM00490">
    <property type="entry name" value="HELICc"/>
    <property type="match status" value="1"/>
</dbReference>
<evidence type="ECO:0000256" key="10">
    <source>
        <dbReference type="ARBA" id="ARBA00022632"/>
    </source>
</evidence>
<evidence type="ECO:0000256" key="7">
    <source>
        <dbReference type="ARBA" id="ARBA00022561"/>
    </source>
</evidence>
<keyword evidence="24" id="KW-1038">Host endoplasmic reticulum</keyword>
<dbReference type="GO" id="GO:0019028">
    <property type="term" value="C:viral capsid"/>
    <property type="evidence" value="ECO:0007669"/>
    <property type="project" value="UniProtKB-KW"/>
</dbReference>
<keyword evidence="23" id="KW-0325">Glycoprotein</keyword>
<keyword evidence="8" id="KW-0945">Host-virus interaction</keyword>
<dbReference type="GO" id="GO:0052170">
    <property type="term" value="P:symbiont-mediated suppression of host innate immune response"/>
    <property type="evidence" value="ECO:0007669"/>
    <property type="project" value="UniProtKB-KW"/>
</dbReference>
<feature type="transmembrane region" description="Helical" evidence="30">
    <location>
        <begin position="94"/>
        <end position="114"/>
    </location>
</feature>
<evidence type="ECO:0000256" key="25">
    <source>
        <dbReference type="ARBA" id="ARBA00023280"/>
    </source>
</evidence>
<dbReference type="GO" id="GO:0044167">
    <property type="term" value="C:host cell endoplasmic reticulum membrane"/>
    <property type="evidence" value="ECO:0007669"/>
    <property type="project" value="UniProtKB-SubCell"/>
</dbReference>
<evidence type="ECO:0000259" key="32">
    <source>
        <dbReference type="PROSITE" id="PS51194"/>
    </source>
</evidence>
<comment type="catalytic activity">
    <reaction evidence="28">
        <text>ATP + H2O = ADP + phosphate + H(+)</text>
        <dbReference type="Rhea" id="RHEA:13065"/>
        <dbReference type="ChEBI" id="CHEBI:15377"/>
        <dbReference type="ChEBI" id="CHEBI:15378"/>
        <dbReference type="ChEBI" id="CHEBI:30616"/>
        <dbReference type="ChEBI" id="CHEBI:43474"/>
        <dbReference type="ChEBI" id="CHEBI:456216"/>
        <dbReference type="EC" id="3.6.4.13"/>
    </reaction>
</comment>
<proteinExistence type="predicted"/>
<dbReference type="GO" id="GO:0017111">
    <property type="term" value="F:ribonucleoside triphosphate phosphatase activity"/>
    <property type="evidence" value="ECO:0007669"/>
    <property type="project" value="UniProtKB-EC"/>
</dbReference>
<dbReference type="GO" id="GO:0005524">
    <property type="term" value="F:ATP binding"/>
    <property type="evidence" value="ECO:0007669"/>
    <property type="project" value="UniProtKB-KW"/>
</dbReference>
<feature type="transmembrane region" description="Helical" evidence="30">
    <location>
        <begin position="42"/>
        <end position="58"/>
    </location>
</feature>
<keyword evidence="7" id="KW-0167">Capsid protein</keyword>
<evidence type="ECO:0000256" key="24">
    <source>
        <dbReference type="ARBA" id="ARBA00023184"/>
    </source>
</evidence>
<evidence type="ECO:0000256" key="6">
    <source>
        <dbReference type="ARBA" id="ARBA00022510"/>
    </source>
</evidence>
<reference evidence="33" key="1">
    <citation type="journal article" date="2020" name="Virus Evol.">
        <title>Analysis of the virome associated to grapevine downy mildew lesions reveals new mycovirus lineages.</title>
        <authorList>
            <person name="Chiapello M."/>
            <person name="Rodriguez-Romero J."/>
            <person name="Ayllon M.A."/>
            <person name="Turina M."/>
        </authorList>
    </citation>
    <scope>NUCLEOTIDE SEQUENCE</scope>
    <source>
        <strain evidence="33">DMG-B-DN37172</strain>
    </source>
</reference>
<comment type="subcellular location">
    <subcellularLocation>
        <location evidence="1">Host endoplasmic reticulum membrane</location>
        <topology evidence="1">Multi-pass membrane protein</topology>
    </subcellularLocation>
    <subcellularLocation>
        <location evidence="3">Host endoplasmic reticulum membrane</location>
        <topology evidence="3">Peripheral membrane protein</topology>
    </subcellularLocation>
    <subcellularLocation>
        <location evidence="2">Virion membrane</location>
    </subcellularLocation>
</comment>
<name>A0A6B9Q4X1_9FLAV</name>
<keyword evidence="5" id="KW-1168">Fusion of virus membrane with host membrane</keyword>
<feature type="region of interest" description="Disordered" evidence="29">
    <location>
        <begin position="894"/>
        <end position="914"/>
    </location>
</feature>
<evidence type="ECO:0000256" key="1">
    <source>
        <dbReference type="ARBA" id="ARBA00004153"/>
    </source>
</evidence>
<evidence type="ECO:0000256" key="17">
    <source>
        <dbReference type="ARBA" id="ARBA00022840"/>
    </source>
</evidence>
<evidence type="ECO:0000256" key="11">
    <source>
        <dbReference type="ARBA" id="ARBA00022670"/>
    </source>
</evidence>
<keyword evidence="22" id="KW-1015">Disulfide bond</keyword>
<dbReference type="InterPro" id="IPR027417">
    <property type="entry name" value="P-loop_NTPase"/>
</dbReference>
<dbReference type="InterPro" id="IPR014001">
    <property type="entry name" value="Helicase_ATP-bd"/>
</dbReference>
<keyword evidence="15" id="KW-1161">Viral attachment to host cell</keyword>
<dbReference type="PROSITE" id="PS51192">
    <property type="entry name" value="HELICASE_ATP_BIND_1"/>
    <property type="match status" value="1"/>
</dbReference>
<keyword evidence="18" id="KW-0946">Virion</keyword>
<keyword evidence="19" id="KW-1043">Host membrane</keyword>
<dbReference type="InterPro" id="IPR001650">
    <property type="entry name" value="Helicase_C-like"/>
</dbReference>
<evidence type="ECO:0000256" key="8">
    <source>
        <dbReference type="ARBA" id="ARBA00022581"/>
    </source>
</evidence>
<keyword evidence="17" id="KW-0067">ATP-binding</keyword>
<dbReference type="GO" id="GO:0039654">
    <property type="term" value="P:fusion of virus membrane with host endosome membrane"/>
    <property type="evidence" value="ECO:0007669"/>
    <property type="project" value="UniProtKB-KW"/>
</dbReference>
<feature type="transmembrane region" description="Helical" evidence="30">
    <location>
        <begin position="193"/>
        <end position="221"/>
    </location>
</feature>
<dbReference type="InterPro" id="IPR011492">
    <property type="entry name" value="Flavi_DEAD"/>
</dbReference>
<evidence type="ECO:0000256" key="12">
    <source>
        <dbReference type="ARBA" id="ARBA00022692"/>
    </source>
</evidence>
<dbReference type="Pfam" id="PF00271">
    <property type="entry name" value="Helicase_C"/>
    <property type="match status" value="1"/>
</dbReference>